<evidence type="ECO:0000313" key="2">
    <source>
        <dbReference type="Proteomes" id="UP000805704"/>
    </source>
</evidence>
<organism evidence="1 2">
    <name type="scientific">Nibea albiflora</name>
    <name type="common">Yellow drum</name>
    <name type="synonym">Corvina albiflora</name>
    <dbReference type="NCBI Taxonomy" id="240163"/>
    <lineage>
        <taxon>Eukaryota</taxon>
        <taxon>Metazoa</taxon>
        <taxon>Chordata</taxon>
        <taxon>Craniata</taxon>
        <taxon>Vertebrata</taxon>
        <taxon>Euteleostomi</taxon>
        <taxon>Actinopterygii</taxon>
        <taxon>Neopterygii</taxon>
        <taxon>Teleostei</taxon>
        <taxon>Neoteleostei</taxon>
        <taxon>Acanthomorphata</taxon>
        <taxon>Eupercaria</taxon>
        <taxon>Sciaenidae</taxon>
        <taxon>Nibea</taxon>
    </lineage>
</organism>
<protein>
    <submittedName>
        <fullName evidence="1">Uncharacterized protein</fullName>
    </submittedName>
</protein>
<dbReference type="EMBL" id="CM024795">
    <property type="protein sequence ID" value="KAG8001188.1"/>
    <property type="molecule type" value="Genomic_DNA"/>
</dbReference>
<keyword evidence="2" id="KW-1185">Reference proteome</keyword>
<reference evidence="1" key="1">
    <citation type="submission" date="2020-04" db="EMBL/GenBank/DDBJ databases">
        <title>A chromosome-scale assembly and high-density genetic map of the yellow drum (Nibea albiflora) genome.</title>
        <authorList>
            <person name="Xu D."/>
            <person name="Zhang W."/>
            <person name="Chen R."/>
            <person name="Tan P."/>
            <person name="Wang L."/>
            <person name="Song H."/>
            <person name="Tian L."/>
            <person name="Zhu Q."/>
            <person name="Wang B."/>
        </authorList>
    </citation>
    <scope>NUCLEOTIDE SEQUENCE</scope>
    <source>
        <strain evidence="1">ZJHYS-2018</strain>
    </source>
</reference>
<accession>A0ACB7EH45</accession>
<name>A0ACB7EH45_NIBAL</name>
<proteinExistence type="predicted"/>
<evidence type="ECO:0000313" key="1">
    <source>
        <dbReference type="EMBL" id="KAG8001188.1"/>
    </source>
</evidence>
<gene>
    <name evidence="1" type="ORF">GBF38_006749</name>
</gene>
<sequence length="94" mass="9965">MSIRSGELANRREQPSKETWRNQHGGQLPPKHHPPEAQQLVSTAVLLQPGNKDEATGSKACPARPRPGDAIATSCVSVTVNLFAIIKASPSGST</sequence>
<dbReference type="Proteomes" id="UP000805704">
    <property type="component" value="Chromosome 7"/>
</dbReference>
<comment type="caution">
    <text evidence="1">The sequence shown here is derived from an EMBL/GenBank/DDBJ whole genome shotgun (WGS) entry which is preliminary data.</text>
</comment>